<evidence type="ECO:0000313" key="1">
    <source>
        <dbReference type="EMBL" id="CAD7242100.1"/>
    </source>
</evidence>
<dbReference type="Gene3D" id="1.10.510.10">
    <property type="entry name" value="Transferase(Phosphotransferase) domain 1"/>
    <property type="match status" value="1"/>
</dbReference>
<evidence type="ECO:0000313" key="2">
    <source>
        <dbReference type="Proteomes" id="UP000677054"/>
    </source>
</evidence>
<dbReference type="InterPro" id="IPR011009">
    <property type="entry name" value="Kinase-like_dom_sf"/>
</dbReference>
<dbReference type="OrthoDB" id="302535at2759"/>
<dbReference type="SUPFAM" id="SSF56112">
    <property type="entry name" value="Protein kinase-like (PK-like)"/>
    <property type="match status" value="1"/>
</dbReference>
<name>A0A7R9A3N4_9CRUS</name>
<organism evidence="1">
    <name type="scientific">Darwinula stevensoni</name>
    <dbReference type="NCBI Taxonomy" id="69355"/>
    <lineage>
        <taxon>Eukaryota</taxon>
        <taxon>Metazoa</taxon>
        <taxon>Ecdysozoa</taxon>
        <taxon>Arthropoda</taxon>
        <taxon>Crustacea</taxon>
        <taxon>Oligostraca</taxon>
        <taxon>Ostracoda</taxon>
        <taxon>Podocopa</taxon>
        <taxon>Podocopida</taxon>
        <taxon>Darwinulocopina</taxon>
        <taxon>Darwinuloidea</taxon>
        <taxon>Darwinulidae</taxon>
        <taxon>Darwinula</taxon>
    </lineage>
</organism>
<keyword evidence="2" id="KW-1185">Reference proteome</keyword>
<gene>
    <name evidence="1" type="ORF">DSTB1V02_LOCUS2073</name>
</gene>
<dbReference type="EMBL" id="CAJPEV010000216">
    <property type="protein sequence ID" value="CAG0882503.1"/>
    <property type="molecule type" value="Genomic_DNA"/>
</dbReference>
<accession>A0A7R9A3N4</accession>
<proteinExistence type="predicted"/>
<dbReference type="Proteomes" id="UP000677054">
    <property type="component" value="Unassembled WGS sequence"/>
</dbReference>
<evidence type="ECO:0008006" key="3">
    <source>
        <dbReference type="Google" id="ProtNLM"/>
    </source>
</evidence>
<reference evidence="1" key="1">
    <citation type="submission" date="2020-11" db="EMBL/GenBank/DDBJ databases">
        <authorList>
            <person name="Tran Van P."/>
        </authorList>
    </citation>
    <scope>NUCLEOTIDE SEQUENCE</scope>
</reference>
<dbReference type="AlphaFoldDB" id="A0A7R9A3N4"/>
<sequence length="102" mass="11687">MNDIDVVRADKFWTAPEILRMEEKRPPEGTQKGDVYSFAIIVHEISFREGPFFVDNDLLTPRGKSPSRQIVQNLRFLPSMSQEAVLLTWRGGLGVPEEEISR</sequence>
<protein>
    <recommendedName>
        <fullName evidence="3">Protein kinase domain-containing protein</fullName>
    </recommendedName>
</protein>
<dbReference type="EMBL" id="LR899733">
    <property type="protein sequence ID" value="CAD7242100.1"/>
    <property type="molecule type" value="Genomic_DNA"/>
</dbReference>